<dbReference type="Gene3D" id="3.50.30.50">
    <property type="entry name" value="Putative cyclase"/>
    <property type="match status" value="2"/>
</dbReference>
<gene>
    <name evidence="1" type="ORF">H9741_00965</name>
</gene>
<name>A0A9D2AEN8_9FIRM</name>
<reference evidence="1" key="2">
    <citation type="submission" date="2021-04" db="EMBL/GenBank/DDBJ databases">
        <authorList>
            <person name="Gilroy R."/>
        </authorList>
    </citation>
    <scope>NUCLEOTIDE SEQUENCE</scope>
    <source>
        <strain evidence="1">811</strain>
    </source>
</reference>
<dbReference type="InterPro" id="IPR037175">
    <property type="entry name" value="KFase_sf"/>
</dbReference>
<dbReference type="Pfam" id="PF04199">
    <property type="entry name" value="Cyclase"/>
    <property type="match status" value="1"/>
</dbReference>
<dbReference type="EMBL" id="DXFX01000010">
    <property type="protein sequence ID" value="HIX07028.1"/>
    <property type="molecule type" value="Genomic_DNA"/>
</dbReference>
<comment type="caution">
    <text evidence="1">The sequence shown here is derived from an EMBL/GenBank/DDBJ whole genome shotgun (WGS) entry which is preliminary data.</text>
</comment>
<evidence type="ECO:0000313" key="2">
    <source>
        <dbReference type="Proteomes" id="UP000824204"/>
    </source>
</evidence>
<dbReference type="GO" id="GO:0019441">
    <property type="term" value="P:L-tryptophan catabolic process to kynurenine"/>
    <property type="evidence" value="ECO:0007669"/>
    <property type="project" value="InterPro"/>
</dbReference>
<dbReference type="SUPFAM" id="SSF102198">
    <property type="entry name" value="Putative cyclase"/>
    <property type="match status" value="1"/>
</dbReference>
<evidence type="ECO:0000313" key="1">
    <source>
        <dbReference type="EMBL" id="HIX07028.1"/>
    </source>
</evidence>
<dbReference type="GO" id="GO:0004061">
    <property type="term" value="F:arylformamidase activity"/>
    <property type="evidence" value="ECO:0007669"/>
    <property type="project" value="InterPro"/>
</dbReference>
<sequence>MIDISQELFTCAVYPGDTSPSRRRVQSIGKGDACNLTDLTLCAHNGTHLDAPLHFIEGGKSVDEVELSRLIGECLVCSYAQACTLPETSRLLIRGDCPLDEETAKKFAAKYLLVGCESQSVGDEKVHLALLSAEVAVLEGLRLGAAEDGRYELIALPLKLGACDGAPVRAVLRKPDNVSVKF</sequence>
<accession>A0A9D2AEN8</accession>
<reference evidence="1" key="1">
    <citation type="journal article" date="2021" name="PeerJ">
        <title>Extensive microbial diversity within the chicken gut microbiome revealed by metagenomics and culture.</title>
        <authorList>
            <person name="Gilroy R."/>
            <person name="Ravi A."/>
            <person name="Getino M."/>
            <person name="Pursley I."/>
            <person name="Horton D.L."/>
            <person name="Alikhan N.F."/>
            <person name="Baker D."/>
            <person name="Gharbi K."/>
            <person name="Hall N."/>
            <person name="Watson M."/>
            <person name="Adriaenssens E.M."/>
            <person name="Foster-Nyarko E."/>
            <person name="Jarju S."/>
            <person name="Secka A."/>
            <person name="Antonio M."/>
            <person name="Oren A."/>
            <person name="Chaudhuri R.R."/>
            <person name="La Ragione R."/>
            <person name="Hildebrand F."/>
            <person name="Pallen M.J."/>
        </authorList>
    </citation>
    <scope>NUCLEOTIDE SEQUENCE</scope>
    <source>
        <strain evidence="1">811</strain>
    </source>
</reference>
<organism evidence="1 2">
    <name type="scientific">Candidatus Borkfalkia faecipullorum</name>
    <dbReference type="NCBI Taxonomy" id="2838510"/>
    <lineage>
        <taxon>Bacteria</taxon>
        <taxon>Bacillati</taxon>
        <taxon>Bacillota</taxon>
        <taxon>Clostridia</taxon>
        <taxon>Christensenellales</taxon>
        <taxon>Christensenellaceae</taxon>
        <taxon>Candidatus Borkfalkia</taxon>
    </lineage>
</organism>
<dbReference type="InterPro" id="IPR007325">
    <property type="entry name" value="KFase/CYL"/>
</dbReference>
<proteinExistence type="predicted"/>
<dbReference type="AlphaFoldDB" id="A0A9D2AEN8"/>
<protein>
    <submittedName>
        <fullName evidence="1">Cyclase family protein</fullName>
    </submittedName>
</protein>
<dbReference type="Proteomes" id="UP000824204">
    <property type="component" value="Unassembled WGS sequence"/>
</dbReference>
<dbReference type="PANTHER" id="PTHR31118">
    <property type="entry name" value="CYCLASE-LIKE PROTEIN 2"/>
    <property type="match status" value="1"/>
</dbReference>
<dbReference type="PANTHER" id="PTHR31118:SF12">
    <property type="entry name" value="CYCLASE-LIKE PROTEIN 2"/>
    <property type="match status" value="1"/>
</dbReference>